<keyword evidence="2" id="KW-1185">Reference proteome</keyword>
<gene>
    <name evidence="1" type="ORF">V1479_10410</name>
</gene>
<evidence type="ECO:0000313" key="1">
    <source>
        <dbReference type="EMBL" id="MEX4007716.1"/>
    </source>
</evidence>
<organism evidence="1 2">
    <name type="scientific">Neoaquamicrobium sediminum</name>
    <dbReference type="NCBI Taxonomy" id="1849104"/>
    <lineage>
        <taxon>Bacteria</taxon>
        <taxon>Pseudomonadati</taxon>
        <taxon>Pseudomonadota</taxon>
        <taxon>Alphaproteobacteria</taxon>
        <taxon>Hyphomicrobiales</taxon>
        <taxon>Phyllobacteriaceae</taxon>
        <taxon>Neoaquamicrobium</taxon>
    </lineage>
</organism>
<dbReference type="EMBL" id="JAZHFV010000002">
    <property type="protein sequence ID" value="MEX4007716.1"/>
    <property type="molecule type" value="Genomic_DNA"/>
</dbReference>
<dbReference type="RefSeq" id="WP_173190697.1">
    <property type="nucleotide sequence ID" value="NZ_CBDDTD010000002.1"/>
</dbReference>
<proteinExistence type="predicted"/>
<dbReference type="Proteomes" id="UP001559025">
    <property type="component" value="Unassembled WGS sequence"/>
</dbReference>
<protein>
    <submittedName>
        <fullName evidence="1">Uncharacterized protein</fullName>
    </submittedName>
</protein>
<sequence>MTRRHDTRRRLPRSLDTGPRIVVTMPLLASLARLFRSSKPSRWMNG</sequence>
<name>A0ABV3WSR6_9HYPH</name>
<reference evidence="1 2" key="1">
    <citation type="submission" date="2024-01" db="EMBL/GenBank/DDBJ databases">
        <title>New evidence supports the origin of RcGTA from prophage.</title>
        <authorList>
            <person name="Xu Y."/>
            <person name="Liu B."/>
            <person name="Chen F."/>
        </authorList>
    </citation>
    <scope>NUCLEOTIDE SEQUENCE [LARGE SCALE GENOMIC DNA]</scope>
    <source>
        <strain evidence="1 2">CBW1107-2</strain>
    </source>
</reference>
<evidence type="ECO:0000313" key="2">
    <source>
        <dbReference type="Proteomes" id="UP001559025"/>
    </source>
</evidence>
<comment type="caution">
    <text evidence="1">The sequence shown here is derived from an EMBL/GenBank/DDBJ whole genome shotgun (WGS) entry which is preliminary data.</text>
</comment>
<accession>A0ABV3WSR6</accession>